<dbReference type="EMBL" id="JAHKKG010000006">
    <property type="protein sequence ID" value="MBU2666132.1"/>
    <property type="molecule type" value="Genomic_DNA"/>
</dbReference>
<feature type="transmembrane region" description="Helical" evidence="2">
    <location>
        <begin position="108"/>
        <end position="132"/>
    </location>
</feature>
<organism evidence="4 5">
    <name type="scientific">Paractinoplanes bogorensis</name>
    <dbReference type="NCBI Taxonomy" id="1610840"/>
    <lineage>
        <taxon>Bacteria</taxon>
        <taxon>Bacillati</taxon>
        <taxon>Actinomycetota</taxon>
        <taxon>Actinomycetes</taxon>
        <taxon>Micromonosporales</taxon>
        <taxon>Micromonosporaceae</taxon>
        <taxon>Paractinoplanes</taxon>
    </lineage>
</organism>
<proteinExistence type="predicted"/>
<feature type="domain" description="DUF2510" evidence="3">
    <location>
        <begin position="48"/>
        <end position="79"/>
    </location>
</feature>
<name>A0ABS5YRR3_9ACTN</name>
<evidence type="ECO:0000259" key="3">
    <source>
        <dbReference type="Pfam" id="PF10708"/>
    </source>
</evidence>
<comment type="caution">
    <text evidence="4">The sequence shown here is derived from an EMBL/GenBank/DDBJ whole genome shotgun (WGS) entry which is preliminary data.</text>
</comment>
<evidence type="ECO:0000313" key="4">
    <source>
        <dbReference type="EMBL" id="MBU2666132.1"/>
    </source>
</evidence>
<keyword evidence="2" id="KW-0472">Membrane</keyword>
<accession>A0ABS5YRR3</accession>
<keyword evidence="5" id="KW-1185">Reference proteome</keyword>
<keyword evidence="2" id="KW-1133">Transmembrane helix</keyword>
<keyword evidence="2" id="KW-0812">Transmembrane</keyword>
<evidence type="ECO:0000313" key="5">
    <source>
        <dbReference type="Proteomes" id="UP001519654"/>
    </source>
</evidence>
<feature type="compositionally biased region" description="Polar residues" evidence="1">
    <location>
        <begin position="33"/>
        <end position="46"/>
    </location>
</feature>
<protein>
    <submittedName>
        <fullName evidence="4">DUF2510 domain-containing protein</fullName>
    </submittedName>
</protein>
<sequence length="362" mass="37169">MAAYASGEATGSIAARFGLTAAAVEAIVARETTASTENPAGSQQSAPAGWYADPGSSSAQRWWDGQQWTDVARPAPPPVQPVTHQAYTALGQTPEFHNGTPSTGKRKIVAITAGAAAVVLLAGGAVAAVASYSAKSELCDIIGDHDAYVRAGGDAPDVPGKMETVAERVHTLAGRLVFSGKLKDASVGFADSMESMVTFSRAGLDDTAKADIATAGRMTDIGLSIVENLSQMQRSCGLPVTGRLGEDAGLTAQQADKSAQSDVRGAISEIEQYYTDMGGRYPAAGLAGDNRVGSTPQLALDGSARAITLSGNTQLYYVPTSAYSYRICATNTGGSGKWYAYDSTRGGSVDAISPPADPALCS</sequence>
<dbReference type="Proteomes" id="UP001519654">
    <property type="component" value="Unassembled WGS sequence"/>
</dbReference>
<dbReference type="InterPro" id="IPR018929">
    <property type="entry name" value="DUF2510"/>
</dbReference>
<reference evidence="4 5" key="1">
    <citation type="submission" date="2021-06" db="EMBL/GenBank/DDBJ databases">
        <title>Actinoplanes lichenicola sp. nov., and Actinoplanes ovalisporus sp. nov., isolated from lichen in Thailand.</title>
        <authorList>
            <person name="Saeng-In P."/>
            <person name="Kanchanasin P."/>
            <person name="Yuki M."/>
            <person name="Kudo T."/>
            <person name="Ohkuma M."/>
            <person name="Phongsopitanun W."/>
            <person name="Tanasupawat S."/>
        </authorList>
    </citation>
    <scope>NUCLEOTIDE SEQUENCE [LARGE SCALE GENOMIC DNA]</scope>
    <source>
        <strain evidence="4 5">NBRC 110975</strain>
    </source>
</reference>
<gene>
    <name evidence="4" type="ORF">KOI35_21775</name>
</gene>
<feature type="region of interest" description="Disordered" evidence="1">
    <location>
        <begin position="33"/>
        <end position="61"/>
    </location>
</feature>
<evidence type="ECO:0000256" key="1">
    <source>
        <dbReference type="SAM" id="MobiDB-lite"/>
    </source>
</evidence>
<dbReference type="Pfam" id="PF10708">
    <property type="entry name" value="DUF2510"/>
    <property type="match status" value="1"/>
</dbReference>
<evidence type="ECO:0000256" key="2">
    <source>
        <dbReference type="SAM" id="Phobius"/>
    </source>
</evidence>
<dbReference type="RefSeq" id="WP_215789322.1">
    <property type="nucleotide sequence ID" value="NZ_JAHKKG010000006.1"/>
</dbReference>